<organism evidence="1 2">
    <name type="scientific">Pseudoduganella namucuonensis</name>
    <dbReference type="NCBI Taxonomy" id="1035707"/>
    <lineage>
        <taxon>Bacteria</taxon>
        <taxon>Pseudomonadati</taxon>
        <taxon>Pseudomonadota</taxon>
        <taxon>Betaproteobacteria</taxon>
        <taxon>Burkholderiales</taxon>
        <taxon>Oxalobacteraceae</taxon>
        <taxon>Telluria group</taxon>
        <taxon>Pseudoduganella</taxon>
    </lineage>
</organism>
<keyword evidence="2" id="KW-1185">Reference proteome</keyword>
<protein>
    <submittedName>
        <fullName evidence="1">Uncharacterized protein</fullName>
    </submittedName>
</protein>
<dbReference type="RefSeq" id="WP_093554404.1">
    <property type="nucleotide sequence ID" value="NZ_FPBO01000004.1"/>
</dbReference>
<dbReference type="AlphaFoldDB" id="A0A1I7GNY8"/>
<reference evidence="2" key="1">
    <citation type="submission" date="2016-10" db="EMBL/GenBank/DDBJ databases">
        <authorList>
            <person name="Varghese N."/>
            <person name="Submissions S."/>
        </authorList>
    </citation>
    <scope>NUCLEOTIDE SEQUENCE [LARGE SCALE GENOMIC DNA]</scope>
    <source>
        <strain evidence="2">CGMCC 1.11014</strain>
    </source>
</reference>
<dbReference type="OrthoDB" id="5149141at2"/>
<accession>A0A1I7GNY8</accession>
<sequence length="249" mass="28151">MTSTVNWIAAYNYLFAAFNSENKELYVSGATFCRMVQQIDPGAPSYQQLLPLRQGQGKSNSRKDFYWDLIQGLPEPERFSLYRVFINHIEVHDKPAADNLRNIVFGGGYAVPTMVVPVDLWNSEKLNNSLKDIDRAIDAHQYNRATTLSYTCLEGLYKTYVRKNVPDQAGLTDLMPLCKVVKDDISKRLQAQGPFPVEIVNSMPTLTNAIANSRNGFSESHFAGDSQRWLALFARDLTNSIGRLLLNFM</sequence>
<name>A0A1I7GNY8_9BURK</name>
<dbReference type="Proteomes" id="UP000199391">
    <property type="component" value="Unassembled WGS sequence"/>
</dbReference>
<evidence type="ECO:0000313" key="1">
    <source>
        <dbReference type="EMBL" id="SFU50150.1"/>
    </source>
</evidence>
<proteinExistence type="predicted"/>
<gene>
    <name evidence="1" type="ORF">SAMN05216552_10043</name>
</gene>
<evidence type="ECO:0000313" key="2">
    <source>
        <dbReference type="Proteomes" id="UP000199391"/>
    </source>
</evidence>
<dbReference type="EMBL" id="FPBO01000004">
    <property type="protein sequence ID" value="SFU50150.1"/>
    <property type="molecule type" value="Genomic_DNA"/>
</dbReference>
<dbReference type="STRING" id="1035707.SAMN05216552_10043"/>